<dbReference type="Pfam" id="PF03840">
    <property type="entry name" value="SecG"/>
    <property type="match status" value="1"/>
</dbReference>
<comment type="subcellular location">
    <subcellularLocation>
        <location evidence="9">Cell membrane</location>
        <topology evidence="9">Multi-pass membrane protein</topology>
    </subcellularLocation>
    <subcellularLocation>
        <location evidence="1">Membrane</location>
        <topology evidence="1">Multi-pass membrane protein</topology>
    </subcellularLocation>
</comment>
<sequence>MQNILLVLNIIIGALIVILILMQGGGAGLGSAWGGGGETFQTRRGIEKWTLRLTAILIVAFFVISVANLLT</sequence>
<dbReference type="EMBL" id="MGAY01000004">
    <property type="protein sequence ID" value="OGK57369.1"/>
    <property type="molecule type" value="Genomic_DNA"/>
</dbReference>
<protein>
    <recommendedName>
        <fullName evidence="9">Protein-export membrane protein SecG</fullName>
    </recommendedName>
</protein>
<evidence type="ECO:0000256" key="8">
    <source>
        <dbReference type="ARBA" id="ARBA00023136"/>
    </source>
</evidence>
<comment type="function">
    <text evidence="9">Involved in protein export. Participates in an early event of protein translocation.</text>
</comment>
<dbReference type="NCBIfam" id="TIGR00810">
    <property type="entry name" value="secG"/>
    <property type="match status" value="1"/>
</dbReference>
<keyword evidence="7 9" id="KW-0811">Translocation</keyword>
<evidence type="ECO:0000256" key="3">
    <source>
        <dbReference type="ARBA" id="ARBA00022448"/>
    </source>
</evidence>
<dbReference type="GO" id="GO:0009306">
    <property type="term" value="P:protein secretion"/>
    <property type="evidence" value="ECO:0007669"/>
    <property type="project" value="UniProtKB-UniRule"/>
</dbReference>
<dbReference type="STRING" id="1802074.A3J15_01350"/>
<evidence type="ECO:0000256" key="4">
    <source>
        <dbReference type="ARBA" id="ARBA00022692"/>
    </source>
</evidence>
<dbReference type="PRINTS" id="PR01651">
    <property type="entry name" value="SECGEXPORT"/>
</dbReference>
<dbReference type="InterPro" id="IPR004692">
    <property type="entry name" value="SecG"/>
</dbReference>
<proteinExistence type="inferred from homology"/>
<gene>
    <name evidence="10" type="ORF">A3J15_01350</name>
</gene>
<evidence type="ECO:0000256" key="6">
    <source>
        <dbReference type="ARBA" id="ARBA00022989"/>
    </source>
</evidence>
<keyword evidence="9" id="KW-1003">Cell membrane</keyword>
<feature type="transmembrane region" description="Helical" evidence="9">
    <location>
        <begin position="6"/>
        <end position="29"/>
    </location>
</feature>
<evidence type="ECO:0000256" key="2">
    <source>
        <dbReference type="ARBA" id="ARBA00008445"/>
    </source>
</evidence>
<dbReference type="AlphaFoldDB" id="A0A1F7JP17"/>
<evidence type="ECO:0000313" key="11">
    <source>
        <dbReference type="Proteomes" id="UP000176376"/>
    </source>
</evidence>
<keyword evidence="3 9" id="KW-0813">Transport</keyword>
<evidence type="ECO:0000256" key="5">
    <source>
        <dbReference type="ARBA" id="ARBA00022927"/>
    </source>
</evidence>
<dbReference type="Proteomes" id="UP000176376">
    <property type="component" value="Unassembled WGS sequence"/>
</dbReference>
<keyword evidence="5 9" id="KW-0653">Protein transport</keyword>
<evidence type="ECO:0000256" key="1">
    <source>
        <dbReference type="ARBA" id="ARBA00004141"/>
    </source>
</evidence>
<keyword evidence="6 9" id="KW-1133">Transmembrane helix</keyword>
<dbReference type="GO" id="GO:0015450">
    <property type="term" value="F:protein-transporting ATPase activity"/>
    <property type="evidence" value="ECO:0007669"/>
    <property type="project" value="UniProtKB-UniRule"/>
</dbReference>
<comment type="similarity">
    <text evidence="2 9">Belongs to the SecG family.</text>
</comment>
<reference evidence="10 11" key="1">
    <citation type="journal article" date="2016" name="Nat. Commun.">
        <title>Thousands of microbial genomes shed light on interconnected biogeochemical processes in an aquifer system.</title>
        <authorList>
            <person name="Anantharaman K."/>
            <person name="Brown C.T."/>
            <person name="Hug L.A."/>
            <person name="Sharon I."/>
            <person name="Castelle C.J."/>
            <person name="Probst A.J."/>
            <person name="Thomas B.C."/>
            <person name="Singh A."/>
            <person name="Wilkins M.J."/>
            <person name="Karaoz U."/>
            <person name="Brodie E.L."/>
            <person name="Williams K.H."/>
            <person name="Hubbard S.S."/>
            <person name="Banfield J.F."/>
        </authorList>
    </citation>
    <scope>NUCLEOTIDE SEQUENCE [LARGE SCALE GENOMIC DNA]</scope>
</reference>
<evidence type="ECO:0000256" key="9">
    <source>
        <dbReference type="RuleBase" id="RU365087"/>
    </source>
</evidence>
<evidence type="ECO:0000313" key="10">
    <source>
        <dbReference type="EMBL" id="OGK57369.1"/>
    </source>
</evidence>
<comment type="caution">
    <text evidence="10">The sequence shown here is derived from an EMBL/GenBank/DDBJ whole genome shotgun (WGS) entry which is preliminary data.</text>
</comment>
<keyword evidence="8 9" id="KW-0472">Membrane</keyword>
<organism evidence="10 11">
    <name type="scientific">Candidatus Roizmanbacteria bacterium RIFCSPLOWO2_02_FULL_38_10</name>
    <dbReference type="NCBI Taxonomy" id="1802074"/>
    <lineage>
        <taxon>Bacteria</taxon>
        <taxon>Candidatus Roizmaniibacteriota</taxon>
    </lineage>
</organism>
<accession>A0A1F7JP17</accession>
<keyword evidence="4 9" id="KW-0812">Transmembrane</keyword>
<dbReference type="GO" id="GO:0005886">
    <property type="term" value="C:plasma membrane"/>
    <property type="evidence" value="ECO:0007669"/>
    <property type="project" value="UniProtKB-SubCell"/>
</dbReference>
<name>A0A1F7JP17_9BACT</name>
<feature type="transmembrane region" description="Helical" evidence="9">
    <location>
        <begin position="49"/>
        <end position="70"/>
    </location>
</feature>
<evidence type="ECO:0000256" key="7">
    <source>
        <dbReference type="ARBA" id="ARBA00023010"/>
    </source>
</evidence>